<name>A0A1E5Q9B4_9PROT</name>
<feature type="transmembrane region" description="Helical" evidence="1">
    <location>
        <begin position="6"/>
        <end position="31"/>
    </location>
</feature>
<accession>A0A1E5Q9B4</accession>
<dbReference type="AlphaFoldDB" id="A0A1E5Q9B4"/>
<gene>
    <name evidence="2" type="ORF">BEN30_07435</name>
</gene>
<reference evidence="3" key="1">
    <citation type="submission" date="2016-07" db="EMBL/GenBank/DDBJ databases">
        <authorList>
            <person name="Florea S."/>
            <person name="Webb J.S."/>
            <person name="Jaromczyk J."/>
            <person name="Schardl C.L."/>
        </authorList>
    </citation>
    <scope>NUCLEOTIDE SEQUENCE [LARGE SCALE GENOMIC DNA]</scope>
    <source>
        <strain evidence="3">MV-1</strain>
    </source>
</reference>
<keyword evidence="3" id="KW-1185">Reference proteome</keyword>
<protein>
    <submittedName>
        <fullName evidence="2">Uncharacterized protein</fullName>
    </submittedName>
</protein>
<sequence length="111" mass="12263">MPPLVRFLLVHAAIGFVIAFVFVGGFLLADIGGMRTLMLASDIGFVAMALFTFMTGLTFSSVQMGVAVMLLGEPEDNQPPSSRWLRRIWEAAREWLAPPLERVPASIKKNR</sequence>
<keyword evidence="1" id="KW-0472">Membrane</keyword>
<evidence type="ECO:0000313" key="2">
    <source>
        <dbReference type="EMBL" id="OEJ68082.1"/>
    </source>
</evidence>
<evidence type="ECO:0000256" key="1">
    <source>
        <dbReference type="SAM" id="Phobius"/>
    </source>
</evidence>
<organism evidence="2 3">
    <name type="scientific">Magnetovibrio blakemorei</name>
    <dbReference type="NCBI Taxonomy" id="28181"/>
    <lineage>
        <taxon>Bacteria</taxon>
        <taxon>Pseudomonadati</taxon>
        <taxon>Pseudomonadota</taxon>
        <taxon>Alphaproteobacteria</taxon>
        <taxon>Rhodospirillales</taxon>
        <taxon>Magnetovibrionaceae</taxon>
        <taxon>Magnetovibrio</taxon>
    </lineage>
</organism>
<dbReference type="EMBL" id="MCGG01000017">
    <property type="protein sequence ID" value="OEJ68082.1"/>
    <property type="molecule type" value="Genomic_DNA"/>
</dbReference>
<dbReference type="Proteomes" id="UP000095347">
    <property type="component" value="Unassembled WGS sequence"/>
</dbReference>
<dbReference type="OrthoDB" id="8115457at2"/>
<comment type="caution">
    <text evidence="2">The sequence shown here is derived from an EMBL/GenBank/DDBJ whole genome shotgun (WGS) entry which is preliminary data.</text>
</comment>
<evidence type="ECO:0000313" key="3">
    <source>
        <dbReference type="Proteomes" id="UP000095347"/>
    </source>
</evidence>
<feature type="transmembrane region" description="Helical" evidence="1">
    <location>
        <begin position="43"/>
        <end position="71"/>
    </location>
</feature>
<keyword evidence="1" id="KW-1133">Transmembrane helix</keyword>
<keyword evidence="1" id="KW-0812">Transmembrane</keyword>
<proteinExistence type="predicted"/>
<dbReference type="RefSeq" id="WP_069957411.1">
    <property type="nucleotide sequence ID" value="NZ_MCGG01000017.1"/>
</dbReference>